<proteinExistence type="predicted"/>
<reference evidence="2 3" key="1">
    <citation type="journal article" date="2018" name="PLoS Genet.">
        <title>Population sequencing reveals clonal diversity and ancestral inbreeding in the grapevine cultivar Chardonnay.</title>
        <authorList>
            <person name="Roach M.J."/>
            <person name="Johnson D.L."/>
            <person name="Bohlmann J."/>
            <person name="van Vuuren H.J."/>
            <person name="Jones S.J."/>
            <person name="Pretorius I.S."/>
            <person name="Schmidt S.A."/>
            <person name="Borneman A.R."/>
        </authorList>
    </citation>
    <scope>NUCLEOTIDE SEQUENCE [LARGE SCALE GENOMIC DNA]</scope>
    <source>
        <strain evidence="3">cv. Chardonnay</strain>
        <tissue evidence="2">Leaf</tissue>
    </source>
</reference>
<name>A0A438C7R5_VITVI</name>
<dbReference type="EMBL" id="QGNW01002498">
    <property type="protein sequence ID" value="RVW19282.1"/>
    <property type="molecule type" value="Genomic_DNA"/>
</dbReference>
<comment type="caution">
    <text evidence="2">The sequence shown here is derived from an EMBL/GenBank/DDBJ whole genome shotgun (WGS) entry which is preliminary data.</text>
</comment>
<feature type="region of interest" description="Disordered" evidence="1">
    <location>
        <begin position="206"/>
        <end position="226"/>
    </location>
</feature>
<dbReference type="Proteomes" id="UP000288805">
    <property type="component" value="Unassembled WGS sequence"/>
</dbReference>
<gene>
    <name evidence="2" type="ORF">CK203_093809</name>
</gene>
<feature type="compositionally biased region" description="Pro residues" evidence="1">
    <location>
        <begin position="217"/>
        <end position="226"/>
    </location>
</feature>
<protein>
    <submittedName>
        <fullName evidence="2">Uncharacterized protein</fullName>
    </submittedName>
</protein>
<sequence length="226" mass="25436">MEAPRLLRGMQRVAYRQRTQLGFHSYTWVHLWTFRAALVTIGFGNPLHSFILDSAQYDFAAPPLPSLSQLVPHPAPYVLHSQIDATPLLVIAPIQTSKDAHARMDRLEQKIRQMRVLDGAISWNDFDGAPVANLPSHFRMPEIKRYMGIAPRPVPQPVPPQFRMDAHYAYHQSPRHDTDCCSTLRHAMQDLIDQGLVNLGQPSLTTNPLPAHSTHVVPPPRAVSIT</sequence>
<evidence type="ECO:0000256" key="1">
    <source>
        <dbReference type="SAM" id="MobiDB-lite"/>
    </source>
</evidence>
<organism evidence="2 3">
    <name type="scientific">Vitis vinifera</name>
    <name type="common">Grape</name>
    <dbReference type="NCBI Taxonomy" id="29760"/>
    <lineage>
        <taxon>Eukaryota</taxon>
        <taxon>Viridiplantae</taxon>
        <taxon>Streptophyta</taxon>
        <taxon>Embryophyta</taxon>
        <taxon>Tracheophyta</taxon>
        <taxon>Spermatophyta</taxon>
        <taxon>Magnoliopsida</taxon>
        <taxon>eudicotyledons</taxon>
        <taxon>Gunneridae</taxon>
        <taxon>Pentapetalae</taxon>
        <taxon>rosids</taxon>
        <taxon>Vitales</taxon>
        <taxon>Vitaceae</taxon>
        <taxon>Viteae</taxon>
        <taxon>Vitis</taxon>
    </lineage>
</organism>
<accession>A0A438C7R5</accession>
<dbReference type="AlphaFoldDB" id="A0A438C7R5"/>
<evidence type="ECO:0000313" key="2">
    <source>
        <dbReference type="EMBL" id="RVW19282.1"/>
    </source>
</evidence>
<evidence type="ECO:0000313" key="3">
    <source>
        <dbReference type="Proteomes" id="UP000288805"/>
    </source>
</evidence>